<keyword evidence="15" id="KW-0067">ATP-binding</keyword>
<proteinExistence type="predicted"/>
<keyword evidence="6" id="KW-0597">Phosphoprotein</keyword>
<dbReference type="SUPFAM" id="SSF55874">
    <property type="entry name" value="ATPase domain of HSP90 chaperone/DNA topoisomerase II/histidine kinase"/>
    <property type="match status" value="1"/>
</dbReference>
<evidence type="ECO:0000256" key="3">
    <source>
        <dbReference type="ARBA" id="ARBA00012438"/>
    </source>
</evidence>
<dbReference type="InterPro" id="IPR005467">
    <property type="entry name" value="His_kinase_dom"/>
</dbReference>
<keyword evidence="5" id="KW-0997">Cell inner membrane</keyword>
<comment type="subcellular location">
    <subcellularLocation>
        <location evidence="2">Cell inner membrane</location>
        <topology evidence="2">Multi-pass membrane protein</topology>
    </subcellularLocation>
</comment>
<evidence type="ECO:0000256" key="5">
    <source>
        <dbReference type="ARBA" id="ARBA00022519"/>
    </source>
</evidence>
<dbReference type="InterPro" id="IPR003661">
    <property type="entry name" value="HisK_dim/P_dom"/>
</dbReference>
<evidence type="ECO:0000256" key="8">
    <source>
        <dbReference type="ARBA" id="ARBA00022692"/>
    </source>
</evidence>
<organism evidence="15 16">
    <name type="scientific">Curvibacter microcysteis</name>
    <dbReference type="NCBI Taxonomy" id="3026419"/>
    <lineage>
        <taxon>Bacteria</taxon>
        <taxon>Pseudomonadati</taxon>
        <taxon>Pseudomonadota</taxon>
        <taxon>Betaproteobacteria</taxon>
        <taxon>Burkholderiales</taxon>
        <taxon>Comamonadaceae</taxon>
        <taxon>Curvibacter</taxon>
    </lineage>
</organism>
<evidence type="ECO:0000256" key="11">
    <source>
        <dbReference type="ARBA" id="ARBA00023012"/>
    </source>
</evidence>
<evidence type="ECO:0000256" key="10">
    <source>
        <dbReference type="ARBA" id="ARBA00022989"/>
    </source>
</evidence>
<dbReference type="Gene3D" id="3.30.565.10">
    <property type="entry name" value="Histidine kinase-like ATPase, C-terminal domain"/>
    <property type="match status" value="1"/>
</dbReference>
<accession>A0ABT5MDU6</accession>
<evidence type="ECO:0000256" key="13">
    <source>
        <dbReference type="SAM" id="Phobius"/>
    </source>
</evidence>
<reference evidence="15 16" key="1">
    <citation type="submission" date="2023-02" db="EMBL/GenBank/DDBJ databases">
        <title>Bacterial whole genome sequence for Curvibacter sp. HBC28.</title>
        <authorList>
            <person name="Le V."/>
            <person name="Ko S.-R."/>
            <person name="Ahn C.-Y."/>
            <person name="Oh H.-M."/>
        </authorList>
    </citation>
    <scope>NUCLEOTIDE SEQUENCE [LARGE SCALE GENOMIC DNA]</scope>
    <source>
        <strain evidence="15 16">HBC28</strain>
    </source>
</reference>
<evidence type="ECO:0000259" key="14">
    <source>
        <dbReference type="PROSITE" id="PS50109"/>
    </source>
</evidence>
<keyword evidence="7" id="KW-0808">Transferase</keyword>
<dbReference type="Proteomes" id="UP001528672">
    <property type="component" value="Unassembled WGS sequence"/>
</dbReference>
<comment type="catalytic activity">
    <reaction evidence="1">
        <text>ATP + protein L-histidine = ADP + protein N-phospho-L-histidine.</text>
        <dbReference type="EC" id="2.7.13.3"/>
    </reaction>
</comment>
<gene>
    <name evidence="15" type="ORF">PSQ39_01445</name>
</gene>
<dbReference type="PROSITE" id="PS50109">
    <property type="entry name" value="HIS_KIN"/>
    <property type="match status" value="1"/>
</dbReference>
<name>A0ABT5MDU6_9BURK</name>
<evidence type="ECO:0000256" key="7">
    <source>
        <dbReference type="ARBA" id="ARBA00022679"/>
    </source>
</evidence>
<keyword evidence="15" id="KW-0547">Nucleotide-binding</keyword>
<keyword evidence="12 13" id="KW-0472">Membrane</keyword>
<dbReference type="InterPro" id="IPR036097">
    <property type="entry name" value="HisK_dim/P_sf"/>
</dbReference>
<evidence type="ECO:0000313" key="16">
    <source>
        <dbReference type="Proteomes" id="UP001528672"/>
    </source>
</evidence>
<evidence type="ECO:0000256" key="1">
    <source>
        <dbReference type="ARBA" id="ARBA00000085"/>
    </source>
</evidence>
<dbReference type="CDD" id="cd00075">
    <property type="entry name" value="HATPase"/>
    <property type="match status" value="1"/>
</dbReference>
<evidence type="ECO:0000256" key="12">
    <source>
        <dbReference type="ARBA" id="ARBA00023136"/>
    </source>
</evidence>
<protein>
    <recommendedName>
        <fullName evidence="3">histidine kinase</fullName>
        <ecNumber evidence="3">2.7.13.3</ecNumber>
    </recommendedName>
</protein>
<dbReference type="PRINTS" id="PR00344">
    <property type="entry name" value="BCTRLSENSOR"/>
</dbReference>
<dbReference type="RefSeq" id="WP_273924813.1">
    <property type="nucleotide sequence ID" value="NZ_JAQSIO010000001.1"/>
</dbReference>
<dbReference type="CDD" id="cd00082">
    <property type="entry name" value="HisKA"/>
    <property type="match status" value="1"/>
</dbReference>
<keyword evidence="10 13" id="KW-1133">Transmembrane helix</keyword>
<dbReference type="GO" id="GO:0005524">
    <property type="term" value="F:ATP binding"/>
    <property type="evidence" value="ECO:0007669"/>
    <property type="project" value="UniProtKB-KW"/>
</dbReference>
<keyword evidence="8 13" id="KW-0812">Transmembrane</keyword>
<dbReference type="SMART" id="SM00387">
    <property type="entry name" value="HATPase_c"/>
    <property type="match status" value="1"/>
</dbReference>
<evidence type="ECO:0000256" key="2">
    <source>
        <dbReference type="ARBA" id="ARBA00004429"/>
    </source>
</evidence>
<dbReference type="PANTHER" id="PTHR44936:SF5">
    <property type="entry name" value="SENSOR HISTIDINE KINASE ENVZ"/>
    <property type="match status" value="1"/>
</dbReference>
<evidence type="ECO:0000256" key="4">
    <source>
        <dbReference type="ARBA" id="ARBA00022475"/>
    </source>
</evidence>
<evidence type="ECO:0000256" key="9">
    <source>
        <dbReference type="ARBA" id="ARBA00022777"/>
    </source>
</evidence>
<comment type="caution">
    <text evidence="15">The sequence shown here is derived from an EMBL/GenBank/DDBJ whole genome shotgun (WGS) entry which is preliminary data.</text>
</comment>
<dbReference type="InterPro" id="IPR036890">
    <property type="entry name" value="HATPase_C_sf"/>
</dbReference>
<keyword evidence="4" id="KW-1003">Cell membrane</keyword>
<dbReference type="Pfam" id="PF00512">
    <property type="entry name" value="HisKA"/>
    <property type="match status" value="1"/>
</dbReference>
<keyword evidence="16" id="KW-1185">Reference proteome</keyword>
<dbReference type="SMART" id="SM00388">
    <property type="entry name" value="HisKA"/>
    <property type="match status" value="1"/>
</dbReference>
<dbReference type="EMBL" id="JAQSIO010000001">
    <property type="protein sequence ID" value="MDD0813286.1"/>
    <property type="molecule type" value="Genomic_DNA"/>
</dbReference>
<dbReference type="InterPro" id="IPR003594">
    <property type="entry name" value="HATPase_dom"/>
</dbReference>
<dbReference type="InterPro" id="IPR004358">
    <property type="entry name" value="Sig_transdc_His_kin-like_C"/>
</dbReference>
<keyword evidence="11" id="KW-0902">Two-component regulatory system</keyword>
<keyword evidence="9" id="KW-0418">Kinase</keyword>
<dbReference type="PANTHER" id="PTHR44936">
    <property type="entry name" value="SENSOR PROTEIN CREC"/>
    <property type="match status" value="1"/>
</dbReference>
<feature type="transmembrane region" description="Helical" evidence="13">
    <location>
        <begin position="12"/>
        <end position="32"/>
    </location>
</feature>
<dbReference type="EC" id="2.7.13.3" evidence="3"/>
<evidence type="ECO:0000256" key="6">
    <source>
        <dbReference type="ARBA" id="ARBA00022553"/>
    </source>
</evidence>
<dbReference type="SUPFAM" id="SSF47384">
    <property type="entry name" value="Homodimeric domain of signal transducing histidine kinase"/>
    <property type="match status" value="1"/>
</dbReference>
<feature type="domain" description="Histidine kinase" evidence="14">
    <location>
        <begin position="238"/>
        <end position="439"/>
    </location>
</feature>
<dbReference type="Gene3D" id="1.10.287.130">
    <property type="match status" value="1"/>
</dbReference>
<evidence type="ECO:0000313" key="15">
    <source>
        <dbReference type="EMBL" id="MDD0813286.1"/>
    </source>
</evidence>
<dbReference type="Pfam" id="PF02518">
    <property type="entry name" value="HATPase_c"/>
    <property type="match status" value="1"/>
</dbReference>
<dbReference type="InterPro" id="IPR050980">
    <property type="entry name" value="2C_sensor_his_kinase"/>
</dbReference>
<sequence length="463" mass="51344">MISAKFDSLFLRLVRAQVVLLVCTLLLVVGLLRVQRNEMLAPQFAELWAPRIKAMAHDPENIVRADAGRPETLIVRHEASPPGLTLPISAFPAVAIFMAELSRFGVKVDDARLRYTNEHFDMWLLVQVPGAEPVWMSGTVPWALLPVWTYRLTAAMVLLSLVICLFSWNFARRVTNPLAQLRNRMQAHAISGIELPPPAQSMQERKAPPELIEIDQAYRLLAERLHRNERERALLMAGVSHDLRSPLSRIRLAAEMLPESPDNAEGVASITRNVDVADRLTASFLEFVRASTVPMNEVVDLAELIQQVLEGFDRSTDELMIHSPPTLILHGGNVLLIERLIFNLVDNAFKHGGAPVKIELIEQGAWATLVVSDAGPGLPENGADQLVEAFARGDASRGSPGFGLGLAIVQQVVVRLHGNLSFGQHLNRHQVTVRLPLRLSSTLGTDMQISHVKVSARVRRYFP</sequence>
<feature type="transmembrane region" description="Helical" evidence="13">
    <location>
        <begin position="150"/>
        <end position="171"/>
    </location>
</feature>